<dbReference type="STRING" id="8022.A0A060Z3P0"/>
<reference evidence="2" key="2">
    <citation type="submission" date="2014-03" db="EMBL/GenBank/DDBJ databases">
        <authorList>
            <person name="Genoscope - CEA"/>
        </authorList>
    </citation>
    <scope>NUCLEOTIDE SEQUENCE</scope>
</reference>
<feature type="compositionally biased region" description="Basic and acidic residues" evidence="1">
    <location>
        <begin position="152"/>
        <end position="163"/>
    </location>
</feature>
<feature type="compositionally biased region" description="Basic and acidic residues" evidence="1">
    <location>
        <begin position="131"/>
        <end position="143"/>
    </location>
</feature>
<dbReference type="AlphaFoldDB" id="A0A060Z3P0"/>
<protein>
    <submittedName>
        <fullName evidence="2">Uncharacterized protein</fullName>
    </submittedName>
</protein>
<evidence type="ECO:0000313" key="2">
    <source>
        <dbReference type="EMBL" id="CDQ98631.1"/>
    </source>
</evidence>
<accession>A0A060Z3P0</accession>
<dbReference type="PaxDb" id="8022-A0A060Z3P0"/>
<evidence type="ECO:0000256" key="1">
    <source>
        <dbReference type="SAM" id="MobiDB-lite"/>
    </source>
</evidence>
<feature type="compositionally biased region" description="Basic and acidic residues" evidence="1">
    <location>
        <begin position="174"/>
        <end position="183"/>
    </location>
</feature>
<feature type="compositionally biased region" description="Acidic residues" evidence="1">
    <location>
        <begin position="164"/>
        <end position="173"/>
    </location>
</feature>
<proteinExistence type="predicted"/>
<feature type="region of interest" description="Disordered" evidence="1">
    <location>
        <begin position="123"/>
        <end position="197"/>
    </location>
</feature>
<reference evidence="2" key="1">
    <citation type="journal article" date="2014" name="Nat. Commun.">
        <title>The rainbow trout genome provides novel insights into evolution after whole-genome duplication in vertebrates.</title>
        <authorList>
            <person name="Berthelot C."/>
            <person name="Brunet F."/>
            <person name="Chalopin D."/>
            <person name="Juanchich A."/>
            <person name="Bernard M."/>
            <person name="Noel B."/>
            <person name="Bento P."/>
            <person name="Da Silva C."/>
            <person name="Labadie K."/>
            <person name="Alberti A."/>
            <person name="Aury J.M."/>
            <person name="Louis A."/>
            <person name="Dehais P."/>
            <person name="Bardou P."/>
            <person name="Montfort J."/>
            <person name="Klopp C."/>
            <person name="Cabau C."/>
            <person name="Gaspin C."/>
            <person name="Thorgaard G.H."/>
            <person name="Boussaha M."/>
            <person name="Quillet E."/>
            <person name="Guyomard R."/>
            <person name="Galiana D."/>
            <person name="Bobe J."/>
            <person name="Volff J.N."/>
            <person name="Genet C."/>
            <person name="Wincker P."/>
            <person name="Jaillon O."/>
            <person name="Roest Crollius H."/>
            <person name="Guiguen Y."/>
        </authorList>
    </citation>
    <scope>NUCLEOTIDE SEQUENCE [LARGE SCALE GENOMIC DNA]</scope>
</reference>
<organism evidence="2 3">
    <name type="scientific">Oncorhynchus mykiss</name>
    <name type="common">Rainbow trout</name>
    <name type="synonym">Salmo gairdneri</name>
    <dbReference type="NCBI Taxonomy" id="8022"/>
    <lineage>
        <taxon>Eukaryota</taxon>
        <taxon>Metazoa</taxon>
        <taxon>Chordata</taxon>
        <taxon>Craniata</taxon>
        <taxon>Vertebrata</taxon>
        <taxon>Euteleostomi</taxon>
        <taxon>Actinopterygii</taxon>
        <taxon>Neopterygii</taxon>
        <taxon>Teleostei</taxon>
        <taxon>Protacanthopterygii</taxon>
        <taxon>Salmoniformes</taxon>
        <taxon>Salmonidae</taxon>
        <taxon>Salmoninae</taxon>
        <taxon>Oncorhynchus</taxon>
    </lineage>
</organism>
<feature type="non-terminal residue" evidence="2">
    <location>
        <position position="1"/>
    </location>
</feature>
<sequence length="331" mass="37501">CRRLARYKESLECDEPRKAPRAKHRRAAEANCAPPYGAPVRQPAEPQAGIEPQAEVAPRSNIVLCVCCQDAVSALLQRTSSELEAVEQELALEENERASQLDMDGHQWLSMLGEDSPQLVLGLEEEEEGEEERKDSVKAEKRFAGSGPAYGGEEREEKCREEPAREEEEEKEEEERRCKERRPQANKGPTLVDAETNTEMCGVAVRPKDRPSLGPGPRSAQRGFVRNSMIMRSQTFSPGERNQYICRVSGLYTHSEHHNSLDSDLFFVILVLYSSTLSLKEYNDNEGEVQTVSFNLRVFSYILDEPIRNYSTFCTWSPHFKVLQVFVELAS</sequence>
<dbReference type="EMBL" id="FR938920">
    <property type="protein sequence ID" value="CDQ98631.1"/>
    <property type="molecule type" value="Genomic_DNA"/>
</dbReference>
<feature type="region of interest" description="Disordered" evidence="1">
    <location>
        <begin position="13"/>
        <end position="49"/>
    </location>
</feature>
<dbReference type="Proteomes" id="UP000193380">
    <property type="component" value="Unassembled WGS sequence"/>
</dbReference>
<evidence type="ECO:0000313" key="3">
    <source>
        <dbReference type="Proteomes" id="UP000193380"/>
    </source>
</evidence>
<gene>
    <name evidence="2" type="ORF">GSONMT00046238001</name>
</gene>
<name>A0A060Z3P0_ONCMY</name>